<evidence type="ECO:0000256" key="3">
    <source>
        <dbReference type="ARBA" id="ARBA00022692"/>
    </source>
</evidence>
<feature type="compositionally biased region" description="Polar residues" evidence="7">
    <location>
        <begin position="37"/>
        <end position="53"/>
    </location>
</feature>
<dbReference type="Pfam" id="PF04893">
    <property type="entry name" value="Yip1"/>
    <property type="match status" value="1"/>
</dbReference>
<reference evidence="9" key="1">
    <citation type="submission" date="2013-12" db="EMBL/GenBank/DDBJ databases">
        <authorList>
            <person name="Genoscope - CEA"/>
        </authorList>
    </citation>
    <scope>NUCLEOTIDE SEQUENCE</scope>
    <source>
        <strain evidence="9">CBS 1993</strain>
    </source>
</reference>
<dbReference type="GeneID" id="34519597"/>
<dbReference type="InterPro" id="IPR006977">
    <property type="entry name" value="Yip1_dom"/>
</dbReference>
<dbReference type="PANTHER" id="PTHR21236">
    <property type="entry name" value="GOLGI MEMBRANE PROTEIN YIP1"/>
    <property type="match status" value="1"/>
</dbReference>
<feature type="region of interest" description="Disordered" evidence="7">
    <location>
        <begin position="33"/>
        <end position="53"/>
    </location>
</feature>
<keyword evidence="10" id="KW-1185">Reference proteome</keyword>
<dbReference type="Proteomes" id="UP000019384">
    <property type="component" value="Unassembled WGS sequence"/>
</dbReference>
<dbReference type="HOGENOM" id="CLU_059592_0_0_1"/>
<comment type="similarity">
    <text evidence="2 6">Belongs to the YIP1 family.</text>
</comment>
<proteinExistence type="inferred from homology"/>
<evidence type="ECO:0000313" key="9">
    <source>
        <dbReference type="EMBL" id="CDK26202.1"/>
    </source>
</evidence>
<feature type="transmembrane region" description="Helical" evidence="6">
    <location>
        <begin position="241"/>
        <end position="266"/>
    </location>
</feature>
<feature type="transmembrane region" description="Helical" evidence="6">
    <location>
        <begin position="273"/>
        <end position="291"/>
    </location>
</feature>
<evidence type="ECO:0000259" key="8">
    <source>
        <dbReference type="Pfam" id="PF04893"/>
    </source>
</evidence>
<feature type="transmembrane region" description="Helical" evidence="6">
    <location>
        <begin position="169"/>
        <end position="188"/>
    </location>
</feature>
<feature type="transmembrane region" description="Helical" evidence="6">
    <location>
        <begin position="200"/>
        <end position="221"/>
    </location>
</feature>
<evidence type="ECO:0000313" key="10">
    <source>
        <dbReference type="Proteomes" id="UP000019384"/>
    </source>
</evidence>
<dbReference type="STRING" id="1382522.W6MMM5"/>
<organism evidence="9 10">
    <name type="scientific">Kuraishia capsulata CBS 1993</name>
    <dbReference type="NCBI Taxonomy" id="1382522"/>
    <lineage>
        <taxon>Eukaryota</taxon>
        <taxon>Fungi</taxon>
        <taxon>Dikarya</taxon>
        <taxon>Ascomycota</taxon>
        <taxon>Saccharomycotina</taxon>
        <taxon>Pichiomycetes</taxon>
        <taxon>Pichiales</taxon>
        <taxon>Pichiaceae</taxon>
        <taxon>Kuraishia</taxon>
    </lineage>
</organism>
<reference evidence="9" key="2">
    <citation type="submission" date="2014-02" db="EMBL/GenBank/DDBJ databases">
        <title>Complete DNA sequence of /Kuraishia capsulata/ illustrates novel genomic features among budding yeasts (/Saccharomycotina/).</title>
        <authorList>
            <person name="Morales L."/>
            <person name="Noel B."/>
            <person name="Porcel B."/>
            <person name="Marcet-Houben M."/>
            <person name="Hullo M-F."/>
            <person name="Sacerdot C."/>
            <person name="Tekaia F."/>
            <person name="Leh-Louis V."/>
            <person name="Despons L."/>
            <person name="Khanna V."/>
            <person name="Aury J-M."/>
            <person name="Barbe V."/>
            <person name="Couloux A."/>
            <person name="Labadie K."/>
            <person name="Pelletier E."/>
            <person name="Souciet J-L."/>
            <person name="Boekhout T."/>
            <person name="Gabaldon T."/>
            <person name="Wincker P."/>
            <person name="Dujon B."/>
        </authorList>
    </citation>
    <scope>NUCLEOTIDE SEQUENCE</scope>
    <source>
        <strain evidence="9">CBS 1993</strain>
    </source>
</reference>
<evidence type="ECO:0000256" key="6">
    <source>
        <dbReference type="RuleBase" id="RU361264"/>
    </source>
</evidence>
<feature type="transmembrane region" description="Helical" evidence="6">
    <location>
        <begin position="311"/>
        <end position="328"/>
    </location>
</feature>
<dbReference type="PANTHER" id="PTHR21236:SF1">
    <property type="entry name" value="PROTEIN YIPF6"/>
    <property type="match status" value="1"/>
</dbReference>
<dbReference type="RefSeq" id="XP_022458209.1">
    <property type="nucleotide sequence ID" value="XM_022604426.1"/>
</dbReference>
<evidence type="ECO:0000256" key="7">
    <source>
        <dbReference type="SAM" id="MobiDB-lite"/>
    </source>
</evidence>
<gene>
    <name evidence="9" type="ORF">KUCA_T00002173001</name>
</gene>
<accession>W6MMM5</accession>
<comment type="subcellular location">
    <subcellularLocation>
        <location evidence="6">Golgi apparatus membrane</location>
        <topology evidence="6">Multi-pass membrane protein</topology>
    </subcellularLocation>
    <subcellularLocation>
        <location evidence="1">Membrane</location>
        <topology evidence="1">Multi-pass membrane protein</topology>
    </subcellularLocation>
</comment>
<dbReference type="EMBL" id="HG793126">
    <property type="protein sequence ID" value="CDK26202.1"/>
    <property type="molecule type" value="Genomic_DNA"/>
</dbReference>
<evidence type="ECO:0000256" key="1">
    <source>
        <dbReference type="ARBA" id="ARBA00004141"/>
    </source>
</evidence>
<keyword evidence="5 6" id="KW-0472">Membrane</keyword>
<protein>
    <recommendedName>
        <fullName evidence="6">Protein YIP</fullName>
    </recommendedName>
</protein>
<keyword evidence="3 6" id="KW-0812">Transmembrane</keyword>
<dbReference type="GO" id="GO:0006888">
    <property type="term" value="P:endoplasmic reticulum to Golgi vesicle-mediated transport"/>
    <property type="evidence" value="ECO:0007669"/>
    <property type="project" value="InterPro"/>
</dbReference>
<keyword evidence="4 6" id="KW-1133">Transmembrane helix</keyword>
<evidence type="ECO:0000256" key="2">
    <source>
        <dbReference type="ARBA" id="ARBA00010596"/>
    </source>
</evidence>
<evidence type="ECO:0000256" key="5">
    <source>
        <dbReference type="ARBA" id="ARBA00023136"/>
    </source>
</evidence>
<dbReference type="GO" id="GO:0000139">
    <property type="term" value="C:Golgi membrane"/>
    <property type="evidence" value="ECO:0007669"/>
    <property type="project" value="UniProtKB-SubCell"/>
</dbReference>
<dbReference type="InterPro" id="IPR045231">
    <property type="entry name" value="Yip1/4-like"/>
</dbReference>
<name>W6MMM5_9ASCO</name>
<dbReference type="GO" id="GO:0005802">
    <property type="term" value="C:trans-Golgi network"/>
    <property type="evidence" value="ECO:0007669"/>
    <property type="project" value="TreeGrafter"/>
</dbReference>
<dbReference type="OrthoDB" id="411251at2759"/>
<feature type="domain" description="Yip1" evidence="8">
    <location>
        <begin position="162"/>
        <end position="325"/>
    </location>
</feature>
<sequence>MARDNLGSNTIDDFILDDDDHIEADENEDIFVRPEAAQSSRPTNDIPSSNSNSVPSAGGFMNFASFANPFNNVPNPPGIEVSERQFSGGNTLDESVLVTLHRDLSKIGEKLLQILWPLKLRQRLVLVQRIGARFASDGTGSLDSSQLEAGDDTEEYSKEAIKKILDWDLWGPLVIVLGFSLIITYLQTRSVETSLKSSEIFSAAFTLLWATLTALSVNIQLFAPVSDANSDTSHTGTIALSLFQCISILGYGLFPIVIGGLISIFLTWKWIRIIVEFIAVVWAVYSIYLILRIVNNSGSNKGKGDDRLLLTVYPIALVYGIFAWLTVIS</sequence>
<evidence type="ECO:0000256" key="4">
    <source>
        <dbReference type="ARBA" id="ARBA00022989"/>
    </source>
</evidence>
<dbReference type="AlphaFoldDB" id="W6MMM5"/>